<name>Q24ZE6_DESHY</name>
<dbReference type="AlphaFoldDB" id="Q24ZE6"/>
<dbReference type="EMBL" id="AP008230">
    <property type="protein sequence ID" value="BAE82596.1"/>
    <property type="molecule type" value="Genomic_DNA"/>
</dbReference>
<keyword evidence="3" id="KW-1185">Reference proteome</keyword>
<keyword evidence="1" id="KW-0175">Coiled coil</keyword>
<evidence type="ECO:0000313" key="2">
    <source>
        <dbReference type="EMBL" id="BAE82596.1"/>
    </source>
</evidence>
<protein>
    <submittedName>
        <fullName evidence="2">Uncharacterized protein</fullName>
    </submittedName>
</protein>
<evidence type="ECO:0000256" key="1">
    <source>
        <dbReference type="SAM" id="Coils"/>
    </source>
</evidence>
<accession>Q24ZE6</accession>
<feature type="coiled-coil region" evidence="1">
    <location>
        <begin position="69"/>
        <end position="103"/>
    </location>
</feature>
<dbReference type="Proteomes" id="UP000001946">
    <property type="component" value="Chromosome"/>
</dbReference>
<sequence>MAKLSEYETMEEDTFRIHLYTNIVKSAFDMILSYIDIIEKADDPLNLKILRLDTPIWELFQNRPIIEVIQEINSLLEQLNTELLSTEAKVEEKSEKNANAEASAWKLKLAIGNQYSKQIEYMMARLSHNNASRYIIEFFKGLHEILNLNYSLILLDEISGVSDKAQTEAFRLLRLIRASTETKEGRNFLYFMGSVYPPQKTSYPSRALGYDFDFIPGEDCSMEYLEMDVLHEEYEVFFRFITEKRLIALHPESKGDILWLFDDEKTFLLAAFAANGLPRRYFEIVKIAYNIASKKYSSSEKVEKIDYASISSAIQTLVDSQTLNESQLTNKDFNYLEKILIPRLTSRNLGAETRNESRDDASKLPVHLFLSISRQDRNKLANLIYRGVIHNLSRTRKSRSTNTDGEIKGIMMMLDLAVAFNYRVFNVQNAVNYFQNDLRDNAKRGYLYYSDISLPE</sequence>
<organism evidence="2 3">
    <name type="scientific">Desulfitobacterium hafniense (strain Y51)</name>
    <dbReference type="NCBI Taxonomy" id="138119"/>
    <lineage>
        <taxon>Bacteria</taxon>
        <taxon>Bacillati</taxon>
        <taxon>Bacillota</taxon>
        <taxon>Clostridia</taxon>
        <taxon>Eubacteriales</taxon>
        <taxon>Desulfitobacteriaceae</taxon>
        <taxon>Desulfitobacterium</taxon>
    </lineage>
</organism>
<proteinExistence type="predicted"/>
<dbReference type="KEGG" id="dsy:DSY0807"/>
<gene>
    <name evidence="2" type="ordered locus">DSY0807</name>
</gene>
<dbReference type="HOGENOM" id="CLU_599541_0_0_9"/>
<reference evidence="2 3" key="1">
    <citation type="journal article" date="2006" name="J. Bacteriol.">
        <title>Complete genome sequence of the dehalorespiring bacterium Desulfitobacterium hafniense Y51 and comparison with Dehalococcoides ethenogenes 195.</title>
        <authorList>
            <person name="Nonaka H."/>
            <person name="Keresztes G."/>
            <person name="Shinoda Y."/>
            <person name="Ikenaga Y."/>
            <person name="Abe M."/>
            <person name="Naito K."/>
            <person name="Inatomi K."/>
            <person name="Furukawa K."/>
            <person name="Inui M."/>
            <person name="Yukawa H."/>
        </authorList>
    </citation>
    <scope>NUCLEOTIDE SEQUENCE [LARGE SCALE GENOMIC DNA]</scope>
    <source>
        <strain evidence="2 3">Y51</strain>
    </source>
</reference>
<evidence type="ECO:0000313" key="3">
    <source>
        <dbReference type="Proteomes" id="UP000001946"/>
    </source>
</evidence>